<dbReference type="GeneID" id="25414973"/>
<organism evidence="2 3">
    <name type="scientific">Aureobasidium namibiae CBS 147.97</name>
    <dbReference type="NCBI Taxonomy" id="1043004"/>
    <lineage>
        <taxon>Eukaryota</taxon>
        <taxon>Fungi</taxon>
        <taxon>Dikarya</taxon>
        <taxon>Ascomycota</taxon>
        <taxon>Pezizomycotina</taxon>
        <taxon>Dothideomycetes</taxon>
        <taxon>Dothideomycetidae</taxon>
        <taxon>Dothideales</taxon>
        <taxon>Saccotheciaceae</taxon>
        <taxon>Aureobasidium</taxon>
    </lineage>
</organism>
<proteinExistence type="predicted"/>
<dbReference type="Proteomes" id="UP000027730">
    <property type="component" value="Unassembled WGS sequence"/>
</dbReference>
<evidence type="ECO:0000313" key="3">
    <source>
        <dbReference type="Proteomes" id="UP000027730"/>
    </source>
</evidence>
<feature type="chain" id="PRO_5001701875" description="Extracellular membrane protein CFEM domain-containing protein" evidence="1">
    <location>
        <begin position="18"/>
        <end position="96"/>
    </location>
</feature>
<name>A0A074WZI4_9PEZI</name>
<feature type="signal peptide" evidence="1">
    <location>
        <begin position="1"/>
        <end position="17"/>
    </location>
</feature>
<evidence type="ECO:0008006" key="4">
    <source>
        <dbReference type="Google" id="ProtNLM"/>
    </source>
</evidence>
<dbReference type="HOGENOM" id="CLU_2279235_0_0_1"/>
<evidence type="ECO:0000256" key="1">
    <source>
        <dbReference type="SAM" id="SignalP"/>
    </source>
</evidence>
<dbReference type="RefSeq" id="XP_013429278.1">
    <property type="nucleotide sequence ID" value="XM_013573824.1"/>
</dbReference>
<evidence type="ECO:0000313" key="2">
    <source>
        <dbReference type="EMBL" id="KEQ75182.1"/>
    </source>
</evidence>
<sequence>MHFTTAIVAMFSTLVLADFHHNCGCDIRGSYRVDVSQATCQLWSTNQPNCHFDGYSCVDKGIGRGIDGAPWEKTCKEAWQIDFGGNPDDAKGHCWH</sequence>
<dbReference type="EMBL" id="KL584706">
    <property type="protein sequence ID" value="KEQ75182.1"/>
    <property type="molecule type" value="Genomic_DNA"/>
</dbReference>
<accession>A0A074WZI4</accession>
<dbReference type="AlphaFoldDB" id="A0A074WZI4"/>
<keyword evidence="1" id="KW-0732">Signal</keyword>
<gene>
    <name evidence="2" type="ORF">M436DRAFT_71632</name>
</gene>
<keyword evidence="3" id="KW-1185">Reference proteome</keyword>
<dbReference type="OrthoDB" id="4946701at2759"/>
<protein>
    <recommendedName>
        <fullName evidence="4">Extracellular membrane protein CFEM domain-containing protein</fullName>
    </recommendedName>
</protein>
<reference evidence="2 3" key="1">
    <citation type="journal article" date="2014" name="BMC Genomics">
        <title>Genome sequencing of four Aureobasidium pullulans varieties: biotechnological potential, stress tolerance, and description of new species.</title>
        <authorList>
            <person name="Gostin Ar C."/>
            <person name="Ohm R.A."/>
            <person name="Kogej T."/>
            <person name="Sonjak S."/>
            <person name="Turk M."/>
            <person name="Zajc J."/>
            <person name="Zalar P."/>
            <person name="Grube M."/>
            <person name="Sun H."/>
            <person name="Han J."/>
            <person name="Sharma A."/>
            <person name="Chiniquy J."/>
            <person name="Ngan C.Y."/>
            <person name="Lipzen A."/>
            <person name="Barry K."/>
            <person name="Grigoriev I.V."/>
            <person name="Gunde-Cimerman N."/>
        </authorList>
    </citation>
    <scope>NUCLEOTIDE SEQUENCE [LARGE SCALE GENOMIC DNA]</scope>
    <source>
        <strain evidence="2 3">CBS 147.97</strain>
    </source>
</reference>